<keyword evidence="2" id="KW-1185">Reference proteome</keyword>
<evidence type="ECO:0000313" key="2">
    <source>
        <dbReference type="Proteomes" id="UP000483286"/>
    </source>
</evidence>
<dbReference type="AlphaFoldDB" id="A0A7C9HSG8"/>
<comment type="caution">
    <text evidence="1">The sequence shown here is derived from an EMBL/GenBank/DDBJ whole genome shotgun (WGS) entry which is preliminary data.</text>
</comment>
<proteinExistence type="predicted"/>
<sequence length="124" mass="13662">MSERPSPFVLTPDAWATFLASLYERDDRLDVRQPGETYAPDEAVDAWALSAHAEALRSAEVDGDLWGTLDDIEETAATEDEAWSTITAFYLARGCVLVEVQGLDEPEDWIFSEGLARRLGLGGL</sequence>
<accession>A0A7C9HSG8</accession>
<dbReference type="RefSeq" id="WP_369409373.1">
    <property type="nucleotide sequence ID" value="NZ_WQLB01000019.1"/>
</dbReference>
<protein>
    <submittedName>
        <fullName evidence="1">Uncharacterized protein</fullName>
    </submittedName>
</protein>
<dbReference type="EMBL" id="WQLB01000019">
    <property type="protein sequence ID" value="MVN87814.1"/>
    <property type="molecule type" value="Genomic_DNA"/>
</dbReference>
<reference evidence="1 2" key="1">
    <citation type="submission" date="2019-12" db="EMBL/GenBank/DDBJ databases">
        <title>Deinococcus sp. HMF7620 Genome sequencing and assembly.</title>
        <authorList>
            <person name="Kang H."/>
            <person name="Kim H."/>
            <person name="Joh K."/>
        </authorList>
    </citation>
    <scope>NUCLEOTIDE SEQUENCE [LARGE SCALE GENOMIC DNA]</scope>
    <source>
        <strain evidence="1 2">HMF7620</strain>
    </source>
</reference>
<evidence type="ECO:0000313" key="1">
    <source>
        <dbReference type="EMBL" id="MVN87814.1"/>
    </source>
</evidence>
<name>A0A7C9HSG8_9DEIO</name>
<organism evidence="1 2">
    <name type="scientific">Deinococcus arboris</name>
    <dbReference type="NCBI Taxonomy" id="2682977"/>
    <lineage>
        <taxon>Bacteria</taxon>
        <taxon>Thermotogati</taxon>
        <taxon>Deinococcota</taxon>
        <taxon>Deinococci</taxon>
        <taxon>Deinococcales</taxon>
        <taxon>Deinococcaceae</taxon>
        <taxon>Deinococcus</taxon>
    </lineage>
</organism>
<gene>
    <name evidence="1" type="ORF">GO986_13705</name>
</gene>
<dbReference type="Proteomes" id="UP000483286">
    <property type="component" value="Unassembled WGS sequence"/>
</dbReference>